<organism evidence="1 2">
    <name type="scientific">Pseudocercospora fijiensis (strain CIRAD86)</name>
    <name type="common">Black leaf streak disease fungus</name>
    <name type="synonym">Mycosphaerella fijiensis</name>
    <dbReference type="NCBI Taxonomy" id="383855"/>
    <lineage>
        <taxon>Eukaryota</taxon>
        <taxon>Fungi</taxon>
        <taxon>Dikarya</taxon>
        <taxon>Ascomycota</taxon>
        <taxon>Pezizomycotina</taxon>
        <taxon>Dothideomycetes</taxon>
        <taxon>Dothideomycetidae</taxon>
        <taxon>Mycosphaerellales</taxon>
        <taxon>Mycosphaerellaceae</taxon>
        <taxon>Pseudocercospora</taxon>
    </lineage>
</organism>
<dbReference type="VEuPathDB" id="FungiDB:MYCFIDRAFT_170480"/>
<dbReference type="Proteomes" id="UP000016932">
    <property type="component" value="Unassembled WGS sequence"/>
</dbReference>
<dbReference type="EMBL" id="KB446555">
    <property type="protein sequence ID" value="EME88911.1"/>
    <property type="molecule type" value="Genomic_DNA"/>
</dbReference>
<dbReference type="HOGENOM" id="CLU_2062495_0_0_1"/>
<dbReference type="KEGG" id="pfj:MYCFIDRAFT_170480"/>
<dbReference type="RefSeq" id="XP_007921759.1">
    <property type="nucleotide sequence ID" value="XM_007923568.1"/>
</dbReference>
<proteinExistence type="predicted"/>
<evidence type="ECO:0000313" key="2">
    <source>
        <dbReference type="Proteomes" id="UP000016932"/>
    </source>
</evidence>
<evidence type="ECO:0000313" key="1">
    <source>
        <dbReference type="EMBL" id="EME88911.1"/>
    </source>
</evidence>
<keyword evidence="2" id="KW-1185">Reference proteome</keyword>
<accession>N1QAK0</accession>
<reference evidence="1 2" key="1">
    <citation type="journal article" date="2012" name="PLoS Pathog.">
        <title>Diverse lifestyles and strategies of plant pathogenesis encoded in the genomes of eighteen Dothideomycetes fungi.</title>
        <authorList>
            <person name="Ohm R.A."/>
            <person name="Feau N."/>
            <person name="Henrissat B."/>
            <person name="Schoch C.L."/>
            <person name="Horwitz B.A."/>
            <person name="Barry K.W."/>
            <person name="Condon B.J."/>
            <person name="Copeland A.C."/>
            <person name="Dhillon B."/>
            <person name="Glaser F."/>
            <person name="Hesse C.N."/>
            <person name="Kosti I."/>
            <person name="LaButti K."/>
            <person name="Lindquist E.A."/>
            <person name="Lucas S."/>
            <person name="Salamov A.A."/>
            <person name="Bradshaw R.E."/>
            <person name="Ciuffetti L."/>
            <person name="Hamelin R.C."/>
            <person name="Kema G.H.J."/>
            <person name="Lawrence C."/>
            <person name="Scott J.A."/>
            <person name="Spatafora J.W."/>
            <person name="Turgeon B.G."/>
            <person name="de Wit P.J.G.M."/>
            <person name="Zhong S."/>
            <person name="Goodwin S.B."/>
            <person name="Grigoriev I.V."/>
        </authorList>
    </citation>
    <scope>NUCLEOTIDE SEQUENCE [LARGE SCALE GENOMIC DNA]</scope>
    <source>
        <strain evidence="1 2">CIRAD86</strain>
    </source>
</reference>
<dbReference type="AlphaFoldDB" id="N1QAK0"/>
<name>N1QAK0_PSEFD</name>
<dbReference type="GeneID" id="19332503"/>
<gene>
    <name evidence="1" type="ORF">MYCFIDRAFT_170480</name>
</gene>
<protein>
    <submittedName>
        <fullName evidence="1">Uncharacterized protein</fullName>
    </submittedName>
</protein>
<sequence length="119" mass="13286">MTFGWWNSSSIDIPQATYKSTLNARAAMGGDSGASTVYCRGWALALRWWSIRSSPAHTHGLLRAVNFKPDVAQNFFSGRRTKCLQPRDEFLDIDDDKMQHHCSIPSPSLRTIDLIATAS</sequence>